<dbReference type="FunFam" id="2.60.260.20:FF:000002">
    <property type="entry name" value="Dnaj homolog subfamily b member"/>
    <property type="match status" value="1"/>
</dbReference>
<dbReference type="PANTHER" id="PTHR24078">
    <property type="entry name" value="DNAJ HOMOLOG SUBFAMILY C MEMBER"/>
    <property type="match status" value="1"/>
</dbReference>
<dbReference type="Gene3D" id="2.60.260.20">
    <property type="entry name" value="Urease metallochaperone UreE, N-terminal domain"/>
    <property type="match status" value="1"/>
</dbReference>
<dbReference type="Gene3D" id="1.10.287.110">
    <property type="entry name" value="DnaJ domain"/>
    <property type="match status" value="1"/>
</dbReference>
<dbReference type="Pfam" id="PF01556">
    <property type="entry name" value="DnaJ_C"/>
    <property type="match status" value="1"/>
</dbReference>
<dbReference type="FunFam" id="1.10.287.110:FF:000020">
    <property type="entry name" value="DnaJ subfamily B member 13"/>
    <property type="match status" value="1"/>
</dbReference>
<dbReference type="InterPro" id="IPR001623">
    <property type="entry name" value="DnaJ_domain"/>
</dbReference>
<dbReference type="EMBL" id="JAXQNO010000012">
    <property type="protein sequence ID" value="KAK4786955.1"/>
    <property type="molecule type" value="Genomic_DNA"/>
</dbReference>
<keyword evidence="1" id="KW-0143">Chaperone</keyword>
<evidence type="ECO:0000313" key="4">
    <source>
        <dbReference type="EMBL" id="KAK4786955.1"/>
    </source>
</evidence>
<proteinExistence type="predicted"/>
<dbReference type="CDD" id="cd06257">
    <property type="entry name" value="DnaJ"/>
    <property type="match status" value="1"/>
</dbReference>
<feature type="region of interest" description="Disordered" evidence="2">
    <location>
        <begin position="119"/>
        <end position="163"/>
    </location>
</feature>
<dbReference type="SUPFAM" id="SSF46565">
    <property type="entry name" value="Chaperone J-domain"/>
    <property type="match status" value="1"/>
</dbReference>
<dbReference type="PROSITE" id="PS00636">
    <property type="entry name" value="DNAJ_1"/>
    <property type="match status" value="1"/>
</dbReference>
<dbReference type="GO" id="GO:0051087">
    <property type="term" value="F:protein-folding chaperone binding"/>
    <property type="evidence" value="ECO:0007669"/>
    <property type="project" value="TreeGrafter"/>
</dbReference>
<dbReference type="GO" id="GO:0006457">
    <property type="term" value="P:protein folding"/>
    <property type="evidence" value="ECO:0007669"/>
    <property type="project" value="InterPro"/>
</dbReference>
<accession>A0AAN7LSU5</accession>
<reference evidence="4 5" key="1">
    <citation type="journal article" date="2023" name="Hortic Res">
        <title>Pangenome of water caltrop reveals structural variations and asymmetric subgenome divergence after allopolyploidization.</title>
        <authorList>
            <person name="Zhang X."/>
            <person name="Chen Y."/>
            <person name="Wang L."/>
            <person name="Yuan Y."/>
            <person name="Fang M."/>
            <person name="Shi L."/>
            <person name="Lu R."/>
            <person name="Comes H.P."/>
            <person name="Ma Y."/>
            <person name="Chen Y."/>
            <person name="Huang G."/>
            <person name="Zhou Y."/>
            <person name="Zheng Z."/>
            <person name="Qiu Y."/>
        </authorList>
    </citation>
    <scope>NUCLEOTIDE SEQUENCE [LARGE SCALE GENOMIC DNA]</scope>
    <source>
        <strain evidence="4">F231</strain>
    </source>
</reference>
<dbReference type="InterPro" id="IPR002939">
    <property type="entry name" value="DnaJ_C"/>
</dbReference>
<keyword evidence="5" id="KW-1185">Reference proteome</keyword>
<dbReference type="SMART" id="SM00271">
    <property type="entry name" value="DnaJ"/>
    <property type="match status" value="1"/>
</dbReference>
<dbReference type="SUPFAM" id="SSF49493">
    <property type="entry name" value="HSP40/DnaJ peptide-binding domain"/>
    <property type="match status" value="1"/>
</dbReference>
<dbReference type="PROSITE" id="PS50076">
    <property type="entry name" value="DNAJ_2"/>
    <property type="match status" value="1"/>
</dbReference>
<evidence type="ECO:0000256" key="2">
    <source>
        <dbReference type="SAM" id="MobiDB-lite"/>
    </source>
</evidence>
<protein>
    <recommendedName>
        <fullName evidence="3">J domain-containing protein</fullName>
    </recommendedName>
</protein>
<dbReference type="InterPro" id="IPR018253">
    <property type="entry name" value="DnaJ_domain_CS"/>
</dbReference>
<sequence>MGVDYYKILGVDRNTNNDDLRRAYRKLALRWHPDKNPDNQRNAEARFKQISEAYDVLCDPRKRAAYDRFGEDSLRGQMPPPGAGGTTYFQTGEGPSTFRFNTRNPADIFAEVFGHSSSFSSGRMGGGGGRGGRRGARSSRSSFGDNTFSSSTHQHAPMKDPTIETKMACSLEDIYKGITKKMKVSRDIIDVTGKTTHEEEILEIQITPGLKEGKKFVFHGKGNVRPNAIPADLAFILDEKPHSVFTRDGNDLVVTKTVTLTKA</sequence>
<dbReference type="GO" id="GO:0005829">
    <property type="term" value="C:cytosol"/>
    <property type="evidence" value="ECO:0007669"/>
    <property type="project" value="TreeGrafter"/>
</dbReference>
<comment type="caution">
    <text evidence="4">The sequence shown here is derived from an EMBL/GenBank/DDBJ whole genome shotgun (WGS) entry which is preliminary data.</text>
</comment>
<feature type="domain" description="J" evidence="3">
    <location>
        <begin position="4"/>
        <end position="70"/>
    </location>
</feature>
<dbReference type="InterPro" id="IPR051339">
    <property type="entry name" value="DnaJ_subfamily_B"/>
</dbReference>
<dbReference type="InterPro" id="IPR008971">
    <property type="entry name" value="HSP40/DnaJ_pept-bd"/>
</dbReference>
<evidence type="ECO:0000256" key="1">
    <source>
        <dbReference type="ARBA" id="ARBA00023186"/>
    </source>
</evidence>
<dbReference type="AlphaFoldDB" id="A0AAN7LSU5"/>
<evidence type="ECO:0000313" key="5">
    <source>
        <dbReference type="Proteomes" id="UP001346149"/>
    </source>
</evidence>
<evidence type="ECO:0000259" key="3">
    <source>
        <dbReference type="PROSITE" id="PS50076"/>
    </source>
</evidence>
<organism evidence="4 5">
    <name type="scientific">Trapa natans</name>
    <name type="common">Water chestnut</name>
    <dbReference type="NCBI Taxonomy" id="22666"/>
    <lineage>
        <taxon>Eukaryota</taxon>
        <taxon>Viridiplantae</taxon>
        <taxon>Streptophyta</taxon>
        <taxon>Embryophyta</taxon>
        <taxon>Tracheophyta</taxon>
        <taxon>Spermatophyta</taxon>
        <taxon>Magnoliopsida</taxon>
        <taxon>eudicotyledons</taxon>
        <taxon>Gunneridae</taxon>
        <taxon>Pentapetalae</taxon>
        <taxon>rosids</taxon>
        <taxon>malvids</taxon>
        <taxon>Myrtales</taxon>
        <taxon>Lythraceae</taxon>
        <taxon>Trapa</taxon>
    </lineage>
</organism>
<dbReference type="CDD" id="cd10747">
    <property type="entry name" value="DnaJ_C"/>
    <property type="match status" value="1"/>
</dbReference>
<dbReference type="PRINTS" id="PR00625">
    <property type="entry name" value="JDOMAIN"/>
</dbReference>
<dbReference type="PANTHER" id="PTHR24078:SF577">
    <property type="entry name" value="OS05G0562300 PROTEIN"/>
    <property type="match status" value="1"/>
</dbReference>
<gene>
    <name evidence="4" type="ORF">SAY86_010788</name>
</gene>
<feature type="compositionally biased region" description="Polar residues" evidence="2">
    <location>
        <begin position="145"/>
        <end position="154"/>
    </location>
</feature>
<name>A0AAN7LSU5_TRANT</name>
<dbReference type="Pfam" id="PF00226">
    <property type="entry name" value="DnaJ"/>
    <property type="match status" value="1"/>
</dbReference>
<dbReference type="Proteomes" id="UP001346149">
    <property type="component" value="Unassembled WGS sequence"/>
</dbReference>
<dbReference type="GO" id="GO:0051082">
    <property type="term" value="F:unfolded protein binding"/>
    <property type="evidence" value="ECO:0007669"/>
    <property type="project" value="InterPro"/>
</dbReference>
<dbReference type="InterPro" id="IPR036869">
    <property type="entry name" value="J_dom_sf"/>
</dbReference>